<reference evidence="2" key="2">
    <citation type="journal article" date="2015" name="Fish Shellfish Immunol.">
        <title>Early steps in the European eel (Anguilla anguilla)-Vibrio vulnificus interaction in the gills: Role of the RtxA13 toxin.</title>
        <authorList>
            <person name="Callol A."/>
            <person name="Pajuelo D."/>
            <person name="Ebbesson L."/>
            <person name="Teles M."/>
            <person name="MacKenzie S."/>
            <person name="Amaro C."/>
        </authorList>
    </citation>
    <scope>NUCLEOTIDE SEQUENCE</scope>
</reference>
<evidence type="ECO:0000256" key="1">
    <source>
        <dbReference type="SAM" id="Phobius"/>
    </source>
</evidence>
<reference evidence="2" key="1">
    <citation type="submission" date="2014-11" db="EMBL/GenBank/DDBJ databases">
        <authorList>
            <person name="Amaro Gonzalez C."/>
        </authorList>
    </citation>
    <scope>NUCLEOTIDE SEQUENCE</scope>
</reference>
<feature type="transmembrane region" description="Helical" evidence="1">
    <location>
        <begin position="6"/>
        <end position="25"/>
    </location>
</feature>
<protein>
    <submittedName>
        <fullName evidence="2">Uncharacterized protein</fullName>
    </submittedName>
</protein>
<organism evidence="2">
    <name type="scientific">Anguilla anguilla</name>
    <name type="common">European freshwater eel</name>
    <name type="synonym">Muraena anguilla</name>
    <dbReference type="NCBI Taxonomy" id="7936"/>
    <lineage>
        <taxon>Eukaryota</taxon>
        <taxon>Metazoa</taxon>
        <taxon>Chordata</taxon>
        <taxon>Craniata</taxon>
        <taxon>Vertebrata</taxon>
        <taxon>Euteleostomi</taxon>
        <taxon>Actinopterygii</taxon>
        <taxon>Neopterygii</taxon>
        <taxon>Teleostei</taxon>
        <taxon>Anguilliformes</taxon>
        <taxon>Anguillidae</taxon>
        <taxon>Anguilla</taxon>
    </lineage>
</organism>
<dbReference type="AlphaFoldDB" id="A0A0E9RJL4"/>
<evidence type="ECO:0000313" key="2">
    <source>
        <dbReference type="EMBL" id="JAH28660.1"/>
    </source>
</evidence>
<accession>A0A0E9RJL4</accession>
<dbReference type="EMBL" id="GBXM01079917">
    <property type="protein sequence ID" value="JAH28660.1"/>
    <property type="molecule type" value="Transcribed_RNA"/>
</dbReference>
<proteinExistence type="predicted"/>
<keyword evidence="1" id="KW-1133">Transmembrane helix</keyword>
<name>A0A0E9RJL4_ANGAN</name>
<keyword evidence="1" id="KW-0472">Membrane</keyword>
<sequence>MSHTLAIIFAYIIFSMHLRQIKYGIFRLRSNSM</sequence>
<keyword evidence="1" id="KW-0812">Transmembrane</keyword>